<dbReference type="InParanoid" id="B3RU32"/>
<dbReference type="GeneID" id="6752519"/>
<feature type="domain" description="G-protein coupled receptors family 1 profile" evidence="12">
    <location>
        <begin position="1"/>
        <end position="244"/>
    </location>
</feature>
<dbReference type="AlphaFoldDB" id="B3RU32"/>
<dbReference type="Proteomes" id="UP000009022">
    <property type="component" value="Unassembled WGS sequence"/>
</dbReference>
<dbReference type="OrthoDB" id="6021389at2759"/>
<evidence type="ECO:0000256" key="5">
    <source>
        <dbReference type="ARBA" id="ARBA00023040"/>
    </source>
</evidence>
<feature type="compositionally biased region" description="Basic and acidic residues" evidence="10">
    <location>
        <begin position="291"/>
        <end position="300"/>
    </location>
</feature>
<dbReference type="Gene3D" id="1.20.1070.10">
    <property type="entry name" value="Rhodopsin 7-helix transmembrane proteins"/>
    <property type="match status" value="1"/>
</dbReference>
<keyword evidence="7 9" id="KW-0675">Receptor</keyword>
<dbReference type="PROSITE" id="PS00237">
    <property type="entry name" value="G_PROTEIN_RECEP_F1_1"/>
    <property type="match status" value="1"/>
</dbReference>
<gene>
    <name evidence="13" type="ORF">TRIADDRAFT_55138</name>
</gene>
<dbReference type="CDD" id="cd00637">
    <property type="entry name" value="7tm_classA_rhodopsin-like"/>
    <property type="match status" value="1"/>
</dbReference>
<dbReference type="PANTHER" id="PTHR24228:SF59">
    <property type="entry name" value="NEUROPEPTIDE RECEPTOR 15"/>
    <property type="match status" value="1"/>
</dbReference>
<evidence type="ECO:0000256" key="9">
    <source>
        <dbReference type="RuleBase" id="RU000688"/>
    </source>
</evidence>
<dbReference type="GO" id="GO:0007186">
    <property type="term" value="P:G protein-coupled receptor signaling pathway"/>
    <property type="evidence" value="ECO:0000318"/>
    <property type="project" value="GO_Central"/>
</dbReference>
<feature type="transmembrane region" description="Helical" evidence="11">
    <location>
        <begin position="122"/>
        <end position="145"/>
    </location>
</feature>
<feature type="transmembrane region" description="Helical" evidence="11">
    <location>
        <begin position="226"/>
        <end position="246"/>
    </location>
</feature>
<evidence type="ECO:0000256" key="4">
    <source>
        <dbReference type="ARBA" id="ARBA00022989"/>
    </source>
</evidence>
<keyword evidence="4 11" id="KW-1133">Transmembrane helix</keyword>
<evidence type="ECO:0000313" key="13">
    <source>
        <dbReference type="EMBL" id="EDV25732.1"/>
    </source>
</evidence>
<evidence type="ECO:0000256" key="10">
    <source>
        <dbReference type="SAM" id="MobiDB-lite"/>
    </source>
</evidence>
<keyword evidence="6 11" id="KW-0472">Membrane</keyword>
<dbReference type="KEGG" id="tad:TRIADDRAFT_55138"/>
<accession>B3RU32</accession>
<dbReference type="SUPFAM" id="SSF81321">
    <property type="entry name" value="Family A G protein-coupled receptor-like"/>
    <property type="match status" value="1"/>
</dbReference>
<evidence type="ECO:0000256" key="7">
    <source>
        <dbReference type="ARBA" id="ARBA00023170"/>
    </source>
</evidence>
<dbReference type="GO" id="GO:0005886">
    <property type="term" value="C:plasma membrane"/>
    <property type="evidence" value="ECO:0007669"/>
    <property type="project" value="UniProtKB-SubCell"/>
</dbReference>
<name>B3RU32_TRIAD</name>
<dbReference type="FunCoup" id="B3RU32">
    <property type="interactions" value="99"/>
</dbReference>
<evidence type="ECO:0000256" key="6">
    <source>
        <dbReference type="ARBA" id="ARBA00023136"/>
    </source>
</evidence>
<organism evidence="13 14">
    <name type="scientific">Trichoplax adhaerens</name>
    <name type="common">Trichoplax reptans</name>
    <dbReference type="NCBI Taxonomy" id="10228"/>
    <lineage>
        <taxon>Eukaryota</taxon>
        <taxon>Metazoa</taxon>
        <taxon>Placozoa</taxon>
        <taxon>Uniplacotomia</taxon>
        <taxon>Trichoplacea</taxon>
        <taxon>Trichoplacidae</taxon>
        <taxon>Trichoplax</taxon>
    </lineage>
</organism>
<evidence type="ECO:0000256" key="2">
    <source>
        <dbReference type="ARBA" id="ARBA00022475"/>
    </source>
</evidence>
<dbReference type="CTD" id="6752519"/>
<dbReference type="PRINTS" id="PR00237">
    <property type="entry name" value="GPCRRHODOPSN"/>
</dbReference>
<dbReference type="InterPro" id="IPR017452">
    <property type="entry name" value="GPCR_Rhodpsn_7TM"/>
</dbReference>
<feature type="transmembrane region" description="Helical" evidence="11">
    <location>
        <begin position="80"/>
        <end position="102"/>
    </location>
</feature>
<comment type="similarity">
    <text evidence="9">Belongs to the G-protein coupled receptor 1 family.</text>
</comment>
<sequence length="300" mass="34337">MAVSDLLCGICQILFTIAQALCLSQAASISTLATVCKLVIFPLMLSLVTTTQSLSVICIDRYYVIISNRVSTLINERWKLMSVIVFTWLSGLMCSAPFILFADVSANFSYICDLDLKYYRSFTVTIVIVTLISYVIPLFLMVSLYGRIIFKIRATYNRQARLDQEYHSTVLFDDRRYAAVRVLIIATAVFMLASWPYFVVLLSMGITGKNFTALYLETNFPTFTVILMTILVTCLTSLYNPMLYGIQNPRFRQAMWANLRIAFYCRRNRNINRPGRAVSAPVNNPSRPRRHVEAWVEPRR</sequence>
<dbReference type="PhylomeDB" id="B3RU32"/>
<dbReference type="HOGENOM" id="CLU_928516_0_0_1"/>
<dbReference type="RefSeq" id="XP_002111765.1">
    <property type="nucleotide sequence ID" value="XM_002111729.1"/>
</dbReference>
<feature type="region of interest" description="Disordered" evidence="10">
    <location>
        <begin position="276"/>
        <end position="300"/>
    </location>
</feature>
<evidence type="ECO:0000256" key="1">
    <source>
        <dbReference type="ARBA" id="ARBA00004651"/>
    </source>
</evidence>
<keyword evidence="2" id="KW-1003">Cell membrane</keyword>
<keyword evidence="5 9" id="KW-0297">G-protein coupled receptor</keyword>
<protein>
    <recommendedName>
        <fullName evidence="12">G-protein coupled receptors family 1 profile domain-containing protein</fullName>
    </recommendedName>
</protein>
<keyword evidence="8 9" id="KW-0807">Transducer</keyword>
<dbReference type="PANTHER" id="PTHR24228">
    <property type="entry name" value="B2 BRADYKININ RECEPTOR/ANGIOTENSIN II RECEPTOR"/>
    <property type="match status" value="1"/>
</dbReference>
<proteinExistence type="inferred from homology"/>
<dbReference type="GO" id="GO:0004930">
    <property type="term" value="F:G protein-coupled receptor activity"/>
    <property type="evidence" value="ECO:0007669"/>
    <property type="project" value="UniProtKB-KW"/>
</dbReference>
<evidence type="ECO:0000256" key="11">
    <source>
        <dbReference type="SAM" id="Phobius"/>
    </source>
</evidence>
<dbReference type="PROSITE" id="PS50262">
    <property type="entry name" value="G_PROTEIN_RECEP_F1_2"/>
    <property type="match status" value="1"/>
</dbReference>
<comment type="subcellular location">
    <subcellularLocation>
        <location evidence="1">Cell membrane</location>
        <topology evidence="1">Multi-pass membrane protein</topology>
    </subcellularLocation>
</comment>
<evidence type="ECO:0000256" key="8">
    <source>
        <dbReference type="ARBA" id="ARBA00023224"/>
    </source>
</evidence>
<evidence type="ECO:0000256" key="3">
    <source>
        <dbReference type="ARBA" id="ARBA00022692"/>
    </source>
</evidence>
<feature type="transmembrane region" description="Helical" evidence="11">
    <location>
        <begin position="182"/>
        <end position="206"/>
    </location>
</feature>
<dbReference type="Pfam" id="PF00001">
    <property type="entry name" value="7tm_1"/>
    <property type="match status" value="1"/>
</dbReference>
<keyword evidence="14" id="KW-1185">Reference proteome</keyword>
<dbReference type="EMBL" id="DS985244">
    <property type="protein sequence ID" value="EDV25732.1"/>
    <property type="molecule type" value="Genomic_DNA"/>
</dbReference>
<dbReference type="InterPro" id="IPR000276">
    <property type="entry name" value="GPCR_Rhodpsn"/>
</dbReference>
<evidence type="ECO:0000313" key="14">
    <source>
        <dbReference type="Proteomes" id="UP000009022"/>
    </source>
</evidence>
<keyword evidence="3 9" id="KW-0812">Transmembrane</keyword>
<dbReference type="FunFam" id="1.20.1070.10:FF:000676">
    <property type="entry name" value="Predicted protein"/>
    <property type="match status" value="1"/>
</dbReference>
<evidence type="ECO:0000259" key="12">
    <source>
        <dbReference type="PROSITE" id="PS50262"/>
    </source>
</evidence>
<reference evidence="13 14" key="1">
    <citation type="journal article" date="2008" name="Nature">
        <title>The Trichoplax genome and the nature of placozoans.</title>
        <authorList>
            <person name="Srivastava M."/>
            <person name="Begovic E."/>
            <person name="Chapman J."/>
            <person name="Putnam N.H."/>
            <person name="Hellsten U."/>
            <person name="Kawashima T."/>
            <person name="Kuo A."/>
            <person name="Mitros T."/>
            <person name="Salamov A."/>
            <person name="Carpenter M.L."/>
            <person name="Signorovitch A.Y."/>
            <person name="Moreno M.A."/>
            <person name="Kamm K."/>
            <person name="Grimwood J."/>
            <person name="Schmutz J."/>
            <person name="Shapiro H."/>
            <person name="Grigoriev I.V."/>
            <person name="Buss L.W."/>
            <person name="Schierwater B."/>
            <person name="Dellaporta S.L."/>
            <person name="Rokhsar D.S."/>
        </authorList>
    </citation>
    <scope>NUCLEOTIDE SEQUENCE [LARGE SCALE GENOMIC DNA]</scope>
    <source>
        <strain evidence="13 14">Grell-BS-1999</strain>
    </source>
</reference>
<feature type="transmembrane region" description="Helical" evidence="11">
    <location>
        <begin position="38"/>
        <end position="59"/>
    </location>
</feature>